<dbReference type="Pfam" id="PF00690">
    <property type="entry name" value="Cation_ATPase_N"/>
    <property type="match status" value="1"/>
</dbReference>
<dbReference type="InterPro" id="IPR036412">
    <property type="entry name" value="HAD-like_sf"/>
</dbReference>
<evidence type="ECO:0000256" key="14">
    <source>
        <dbReference type="SAM" id="Phobius"/>
    </source>
</evidence>
<dbReference type="GO" id="GO:0005388">
    <property type="term" value="F:P-type calcium transporter activity"/>
    <property type="evidence" value="ECO:0007669"/>
    <property type="project" value="UniProtKB-EC"/>
</dbReference>
<feature type="transmembrane region" description="Helical" evidence="14">
    <location>
        <begin position="739"/>
        <end position="764"/>
    </location>
</feature>
<keyword evidence="5" id="KW-0406">Ion transport</keyword>
<proteinExistence type="inferred from homology"/>
<dbReference type="InterPro" id="IPR001757">
    <property type="entry name" value="P_typ_ATPase"/>
</dbReference>
<dbReference type="InterPro" id="IPR008250">
    <property type="entry name" value="ATPase_P-typ_transduc_dom_A_sf"/>
</dbReference>
<dbReference type="SFLD" id="SFLDG00002">
    <property type="entry name" value="C1.7:_P-type_atpase_like"/>
    <property type="match status" value="1"/>
</dbReference>
<keyword evidence="11 14" id="KW-1133">Transmembrane helix</keyword>
<evidence type="ECO:0000256" key="1">
    <source>
        <dbReference type="ARBA" id="ARBA00004651"/>
    </source>
</evidence>
<dbReference type="GO" id="GO:0005886">
    <property type="term" value="C:plasma membrane"/>
    <property type="evidence" value="ECO:0007669"/>
    <property type="project" value="UniProtKB-SubCell"/>
</dbReference>
<dbReference type="FunFam" id="3.40.50.1000:FF:000028">
    <property type="entry name" value="Calcium-transporting P-type ATPase, putative"/>
    <property type="match status" value="1"/>
</dbReference>
<dbReference type="Gene3D" id="3.40.50.1000">
    <property type="entry name" value="HAD superfamily/HAD-like"/>
    <property type="match status" value="1"/>
</dbReference>
<reference evidence="16" key="1">
    <citation type="submission" date="2020-08" db="EMBL/GenBank/DDBJ databases">
        <title>Genome public.</title>
        <authorList>
            <person name="Liu C."/>
            <person name="Sun Q."/>
        </authorList>
    </citation>
    <scope>NUCLEOTIDE SEQUENCE</scope>
    <source>
        <strain evidence="16">H8</strain>
    </source>
</reference>
<evidence type="ECO:0000259" key="15">
    <source>
        <dbReference type="SMART" id="SM00831"/>
    </source>
</evidence>
<dbReference type="NCBIfam" id="TIGR01494">
    <property type="entry name" value="ATPase_P-type"/>
    <property type="match status" value="3"/>
</dbReference>
<keyword evidence="5" id="KW-0813">Transport</keyword>
<dbReference type="InterPro" id="IPR004014">
    <property type="entry name" value="ATPase_P-typ_cation-transptr_N"/>
</dbReference>
<dbReference type="Gene3D" id="3.40.1110.10">
    <property type="entry name" value="Calcium-transporting ATPase, cytoplasmic domain N"/>
    <property type="match status" value="1"/>
</dbReference>
<dbReference type="InterPro" id="IPR023299">
    <property type="entry name" value="ATPase_P-typ_cyto_dom_N"/>
</dbReference>
<dbReference type="Pfam" id="PF13246">
    <property type="entry name" value="Cation_ATPase"/>
    <property type="match status" value="1"/>
</dbReference>
<dbReference type="PANTHER" id="PTHR42861">
    <property type="entry name" value="CALCIUM-TRANSPORTING ATPASE"/>
    <property type="match status" value="1"/>
</dbReference>
<dbReference type="SFLD" id="SFLDS00003">
    <property type="entry name" value="Haloacid_Dehalogenase"/>
    <property type="match status" value="1"/>
</dbReference>
<dbReference type="PROSITE" id="PS00154">
    <property type="entry name" value="ATPASE_E1_E2"/>
    <property type="match status" value="1"/>
</dbReference>
<evidence type="ECO:0000256" key="7">
    <source>
        <dbReference type="ARBA" id="ARBA00022723"/>
    </source>
</evidence>
<keyword evidence="4" id="KW-1003">Cell membrane</keyword>
<name>A0A926DPQ3_9FIRM</name>
<evidence type="ECO:0000256" key="5">
    <source>
        <dbReference type="ARBA" id="ARBA00022568"/>
    </source>
</evidence>
<comment type="caution">
    <text evidence="16">The sequence shown here is derived from an EMBL/GenBank/DDBJ whole genome shotgun (WGS) entry which is preliminary data.</text>
</comment>
<accession>A0A926DPQ3</accession>
<feature type="transmembrane region" description="Helical" evidence="14">
    <location>
        <begin position="817"/>
        <end position="837"/>
    </location>
</feature>
<dbReference type="FunFam" id="3.40.50.1000:FF:000001">
    <property type="entry name" value="Phospholipid-transporting ATPase IC"/>
    <property type="match status" value="1"/>
</dbReference>
<dbReference type="RefSeq" id="WP_249312880.1">
    <property type="nucleotide sequence ID" value="NZ_JACRSU010000003.1"/>
</dbReference>
<evidence type="ECO:0000256" key="10">
    <source>
        <dbReference type="ARBA" id="ARBA00022967"/>
    </source>
</evidence>
<keyword evidence="5" id="KW-0106">Calcium</keyword>
<dbReference type="FunFam" id="2.70.150.10:FF:000016">
    <property type="entry name" value="Calcium-transporting P-type ATPase putative"/>
    <property type="match status" value="1"/>
</dbReference>
<dbReference type="InterPro" id="IPR044492">
    <property type="entry name" value="P_typ_ATPase_HD_dom"/>
</dbReference>
<dbReference type="InterPro" id="IPR023298">
    <property type="entry name" value="ATPase_P-typ_TM_dom_sf"/>
</dbReference>
<dbReference type="SMART" id="SM00831">
    <property type="entry name" value="Cation_ATPase_N"/>
    <property type="match status" value="1"/>
</dbReference>
<evidence type="ECO:0000256" key="9">
    <source>
        <dbReference type="ARBA" id="ARBA00022840"/>
    </source>
</evidence>
<feature type="transmembrane region" description="Helical" evidence="14">
    <location>
        <begin position="849"/>
        <end position="869"/>
    </location>
</feature>
<dbReference type="EC" id="7.2.2.10" evidence="3"/>
<keyword evidence="8" id="KW-0547">Nucleotide-binding</keyword>
<feature type="transmembrane region" description="Helical" evidence="14">
    <location>
        <begin position="673"/>
        <end position="696"/>
    </location>
</feature>
<dbReference type="PRINTS" id="PR00119">
    <property type="entry name" value="CATATPASE"/>
</dbReference>
<feature type="transmembrane region" description="Helical" evidence="14">
    <location>
        <begin position="60"/>
        <end position="78"/>
    </location>
</feature>
<evidence type="ECO:0000313" key="17">
    <source>
        <dbReference type="Proteomes" id="UP000611762"/>
    </source>
</evidence>
<dbReference type="EMBL" id="JACRSU010000003">
    <property type="protein sequence ID" value="MBC8541079.1"/>
    <property type="molecule type" value="Genomic_DNA"/>
</dbReference>
<organism evidence="16 17">
    <name type="scientific">Congzhengia minquanensis</name>
    <dbReference type="NCBI Taxonomy" id="2763657"/>
    <lineage>
        <taxon>Bacteria</taxon>
        <taxon>Bacillati</taxon>
        <taxon>Bacillota</taxon>
        <taxon>Clostridia</taxon>
        <taxon>Eubacteriales</taxon>
        <taxon>Oscillospiraceae</taxon>
        <taxon>Congzhengia</taxon>
    </lineage>
</organism>
<comment type="similarity">
    <text evidence="2">Belongs to the cation transport ATPase (P-type) (TC 3.A.3) family. Type IIA subfamily.</text>
</comment>
<feature type="transmembrane region" description="Helical" evidence="14">
    <location>
        <begin position="702"/>
        <end position="719"/>
    </location>
</feature>
<protein>
    <recommendedName>
        <fullName evidence="3">P-type Ca(2+) transporter</fullName>
        <ecNumber evidence="3">7.2.2.10</ecNumber>
    </recommendedName>
</protein>
<dbReference type="SUPFAM" id="SSF56784">
    <property type="entry name" value="HAD-like"/>
    <property type="match status" value="1"/>
</dbReference>
<feature type="transmembrane region" description="Helical" evidence="14">
    <location>
        <begin position="84"/>
        <end position="100"/>
    </location>
</feature>
<gene>
    <name evidence="16" type="ORF">H8698_08855</name>
</gene>
<keyword evidence="10" id="KW-1278">Translocase</keyword>
<dbReference type="GO" id="GO:0140352">
    <property type="term" value="P:export from cell"/>
    <property type="evidence" value="ECO:0007669"/>
    <property type="project" value="UniProtKB-ARBA"/>
</dbReference>
<keyword evidence="9" id="KW-0067">ATP-binding</keyword>
<feature type="transmembrane region" description="Helical" evidence="14">
    <location>
        <begin position="251"/>
        <end position="272"/>
    </location>
</feature>
<dbReference type="GO" id="GO:0005524">
    <property type="term" value="F:ATP binding"/>
    <property type="evidence" value="ECO:0007669"/>
    <property type="project" value="UniProtKB-KW"/>
</dbReference>
<dbReference type="AlphaFoldDB" id="A0A926DPQ3"/>
<evidence type="ECO:0000256" key="2">
    <source>
        <dbReference type="ARBA" id="ARBA00005675"/>
    </source>
</evidence>
<evidence type="ECO:0000256" key="12">
    <source>
        <dbReference type="ARBA" id="ARBA00023136"/>
    </source>
</evidence>
<dbReference type="InterPro" id="IPR059000">
    <property type="entry name" value="ATPase_P-type_domA"/>
</dbReference>
<dbReference type="Gene3D" id="1.20.1110.10">
    <property type="entry name" value="Calcium-transporting ATPase, transmembrane domain"/>
    <property type="match status" value="1"/>
</dbReference>
<evidence type="ECO:0000256" key="3">
    <source>
        <dbReference type="ARBA" id="ARBA00012790"/>
    </source>
</evidence>
<keyword evidence="5" id="KW-0109">Calcium transport</keyword>
<dbReference type="GO" id="GO:0046872">
    <property type="term" value="F:metal ion binding"/>
    <property type="evidence" value="ECO:0007669"/>
    <property type="project" value="UniProtKB-KW"/>
</dbReference>
<dbReference type="GO" id="GO:0016887">
    <property type="term" value="F:ATP hydrolysis activity"/>
    <property type="evidence" value="ECO:0007669"/>
    <property type="project" value="InterPro"/>
</dbReference>
<keyword evidence="6 14" id="KW-0812">Transmembrane</keyword>
<keyword evidence="12 14" id="KW-0472">Membrane</keyword>
<evidence type="ECO:0000256" key="13">
    <source>
        <dbReference type="ARBA" id="ARBA00048694"/>
    </source>
</evidence>
<dbReference type="SFLD" id="SFLDF00027">
    <property type="entry name" value="p-type_atpase"/>
    <property type="match status" value="1"/>
</dbReference>
<dbReference type="Gene3D" id="2.70.150.10">
    <property type="entry name" value="Calcium-transporting ATPase, cytoplasmic transduction domain A"/>
    <property type="match status" value="1"/>
</dbReference>
<feature type="transmembrane region" description="Helical" evidence="14">
    <location>
        <begin position="776"/>
        <end position="796"/>
    </location>
</feature>
<evidence type="ECO:0000256" key="4">
    <source>
        <dbReference type="ARBA" id="ARBA00022475"/>
    </source>
</evidence>
<dbReference type="PRINTS" id="PR00120">
    <property type="entry name" value="HATPASE"/>
</dbReference>
<evidence type="ECO:0000313" key="16">
    <source>
        <dbReference type="EMBL" id="MBC8541079.1"/>
    </source>
</evidence>
<dbReference type="InterPro" id="IPR018303">
    <property type="entry name" value="ATPase_P-typ_P_site"/>
</dbReference>
<dbReference type="Proteomes" id="UP000611762">
    <property type="component" value="Unassembled WGS sequence"/>
</dbReference>
<comment type="catalytic activity">
    <reaction evidence="13">
        <text>Ca(2+)(in) + ATP + H2O = Ca(2+)(out) + ADP + phosphate + H(+)</text>
        <dbReference type="Rhea" id="RHEA:18105"/>
        <dbReference type="ChEBI" id="CHEBI:15377"/>
        <dbReference type="ChEBI" id="CHEBI:15378"/>
        <dbReference type="ChEBI" id="CHEBI:29108"/>
        <dbReference type="ChEBI" id="CHEBI:30616"/>
        <dbReference type="ChEBI" id="CHEBI:43474"/>
        <dbReference type="ChEBI" id="CHEBI:456216"/>
        <dbReference type="EC" id="7.2.2.10"/>
    </reaction>
</comment>
<keyword evidence="7" id="KW-0479">Metal-binding</keyword>
<feature type="transmembrane region" description="Helical" evidence="14">
    <location>
        <begin position="284"/>
        <end position="307"/>
    </location>
</feature>
<dbReference type="InterPro" id="IPR006068">
    <property type="entry name" value="ATPase_P-typ_cation-transptr_C"/>
</dbReference>
<evidence type="ECO:0000256" key="11">
    <source>
        <dbReference type="ARBA" id="ARBA00022989"/>
    </source>
</evidence>
<keyword evidence="17" id="KW-1185">Reference proteome</keyword>
<evidence type="ECO:0000256" key="8">
    <source>
        <dbReference type="ARBA" id="ARBA00022741"/>
    </source>
</evidence>
<feature type="domain" description="Cation-transporting P-type ATPase N-terminal" evidence="15">
    <location>
        <begin position="2"/>
        <end position="75"/>
    </location>
</feature>
<evidence type="ECO:0000256" key="6">
    <source>
        <dbReference type="ARBA" id="ARBA00022692"/>
    </source>
</evidence>
<comment type="subcellular location">
    <subcellularLocation>
        <location evidence="1">Cell membrane</location>
        <topology evidence="1">Multi-pass membrane protein</topology>
    </subcellularLocation>
</comment>
<dbReference type="Pfam" id="PF00122">
    <property type="entry name" value="E1-E2_ATPase"/>
    <property type="match status" value="1"/>
</dbReference>
<dbReference type="InterPro" id="IPR023214">
    <property type="entry name" value="HAD_sf"/>
</dbReference>
<dbReference type="SUPFAM" id="SSF81665">
    <property type="entry name" value="Calcium ATPase, transmembrane domain M"/>
    <property type="match status" value="1"/>
</dbReference>
<dbReference type="CDD" id="cd02089">
    <property type="entry name" value="P-type_ATPase_Ca_prok"/>
    <property type="match status" value="1"/>
</dbReference>
<sequence length="879" mass="94648">MKEYLTEVSEVLKQNQTSQNGLTSASAAERFAKFGPNKLKEGKKVSLAARFLKELADPMILILIAAAVISGVTAVYAGESFADVIIIMIVVLINAVLGVVQESKAEKAIAALQEITAATSKVIRDGHQITVKSEELVPGDIIVLEAGDAVPADARIIESASMKIEEAALTGESVPVNKAVSALSLGDEKDVPLGDRKNMAYMGSTVVYGRGQAVVTGTGMNTEMGKIADALSAAKDDETPLQKKLNQLSKVLSFLVIGICVFIFALDVFRSYPNITGQGMLDTFMVAVSLAVAAIPEGLAAVVTIVLSIGVTNMSKRNAVIRKLTAVETLGCTQVICSDKTGTLTQNKMTVVEHAGPDIDYLATAMALASDAELDENNDAVGEPTECALVNDAFKLGFHKTELKQKCPRIGEAPFDSGRKMMSTVHKTENGAIVQFTKGAPDEVLKRCTHVWANGEAVELDDETRKAILEKNKNMADRALRVLCGAMRSYDAPPESFEADTLEQNLCFLGLSGMIDPIRPEVKAAIDECKQAGIRPVMITGDHKDTAAAIAKELGILSPEGEAITGAQLNDMSDEELKQNIETFSVYARVQPEHKVRIVKAWKAEGKVTAMTGDGVNDAPSIKNADIGVGMGITGTDVTKNVADMVLADDNFATIVSAVEEGRRIYDNIRKAIQFLLASNLAEVLSIFFATILGFVVLKPVHLLWINLITDCFPALALGMEKSEGDIMRRSPRNAKDGIFAGGMGIDVVLQGVIVTILTLSAYFIGHFIEAGKWEIVNSADGMTMAFLTLSMVEIFHSFNMRSRRKSVFSLKNHNKFLWGAMILSFILTTAVIYVPFLSDAFGFEHISLLEYAIAMGLAVVIIPIIEFVKLVQRKAGKE</sequence>
<dbReference type="SUPFAM" id="SSF81653">
    <property type="entry name" value="Calcium ATPase, transduction domain A"/>
    <property type="match status" value="1"/>
</dbReference>
<dbReference type="Pfam" id="PF00689">
    <property type="entry name" value="Cation_ATPase_C"/>
    <property type="match status" value="1"/>
</dbReference>